<feature type="non-terminal residue" evidence="2">
    <location>
        <position position="103"/>
    </location>
</feature>
<dbReference type="InterPro" id="IPR011990">
    <property type="entry name" value="TPR-like_helical_dom_sf"/>
</dbReference>
<organism evidence="2 3">
    <name type="scientific">Taxus chinensis</name>
    <name type="common">Chinese yew</name>
    <name type="synonym">Taxus wallichiana var. chinensis</name>
    <dbReference type="NCBI Taxonomy" id="29808"/>
    <lineage>
        <taxon>Eukaryota</taxon>
        <taxon>Viridiplantae</taxon>
        <taxon>Streptophyta</taxon>
        <taxon>Embryophyta</taxon>
        <taxon>Tracheophyta</taxon>
        <taxon>Spermatophyta</taxon>
        <taxon>Pinopsida</taxon>
        <taxon>Pinidae</taxon>
        <taxon>Conifers II</taxon>
        <taxon>Cupressales</taxon>
        <taxon>Taxaceae</taxon>
        <taxon>Taxus</taxon>
    </lineage>
</organism>
<dbReference type="AlphaFoldDB" id="A0AA38FW00"/>
<protein>
    <recommendedName>
        <fullName evidence="4">Pentatricopeptide repeat-containing protein</fullName>
    </recommendedName>
</protein>
<accession>A0AA38FW00</accession>
<dbReference type="Gene3D" id="1.25.40.10">
    <property type="entry name" value="Tetratricopeptide repeat domain"/>
    <property type="match status" value="1"/>
</dbReference>
<gene>
    <name evidence="2" type="ORF">KI387_026371</name>
</gene>
<comment type="caution">
    <text evidence="2">The sequence shown here is derived from an EMBL/GenBank/DDBJ whole genome shotgun (WGS) entry which is preliminary data.</text>
</comment>
<dbReference type="InterPro" id="IPR002885">
    <property type="entry name" value="PPR_rpt"/>
</dbReference>
<dbReference type="Pfam" id="PF01535">
    <property type="entry name" value="PPR"/>
    <property type="match status" value="2"/>
</dbReference>
<reference evidence="2 3" key="1">
    <citation type="journal article" date="2021" name="Nat. Plants">
        <title>The Taxus genome provides insights into paclitaxel biosynthesis.</title>
        <authorList>
            <person name="Xiong X."/>
            <person name="Gou J."/>
            <person name="Liao Q."/>
            <person name="Li Y."/>
            <person name="Zhou Q."/>
            <person name="Bi G."/>
            <person name="Li C."/>
            <person name="Du R."/>
            <person name="Wang X."/>
            <person name="Sun T."/>
            <person name="Guo L."/>
            <person name="Liang H."/>
            <person name="Lu P."/>
            <person name="Wu Y."/>
            <person name="Zhang Z."/>
            <person name="Ro D.K."/>
            <person name="Shang Y."/>
            <person name="Huang S."/>
            <person name="Yan J."/>
        </authorList>
    </citation>
    <scope>NUCLEOTIDE SEQUENCE [LARGE SCALE GENOMIC DNA]</scope>
    <source>
        <strain evidence="2">Ta-2019</strain>
    </source>
</reference>
<evidence type="ECO:0000313" key="3">
    <source>
        <dbReference type="Proteomes" id="UP000824469"/>
    </source>
</evidence>
<dbReference type="NCBIfam" id="TIGR00756">
    <property type="entry name" value="PPR"/>
    <property type="match status" value="1"/>
</dbReference>
<dbReference type="Proteomes" id="UP000824469">
    <property type="component" value="Unassembled WGS sequence"/>
</dbReference>
<keyword evidence="3" id="KW-1185">Reference proteome</keyword>
<name>A0AA38FW00_TAXCH</name>
<keyword evidence="1" id="KW-0677">Repeat</keyword>
<evidence type="ECO:0008006" key="4">
    <source>
        <dbReference type="Google" id="ProtNLM"/>
    </source>
</evidence>
<sequence>MAVCSVLGEPNAQIKPSESIEDPSSAGFLLTRNFKPDSETYTILMKWYMQRGRLEDVLQTLRTMQIEDDSRCHPDKDLKETVIASDVATYNTLINGCIHITDN</sequence>
<evidence type="ECO:0000256" key="1">
    <source>
        <dbReference type="ARBA" id="ARBA00022737"/>
    </source>
</evidence>
<dbReference type="EMBL" id="JAHRHJ020000006">
    <property type="protein sequence ID" value="KAH9311336.1"/>
    <property type="molecule type" value="Genomic_DNA"/>
</dbReference>
<evidence type="ECO:0000313" key="2">
    <source>
        <dbReference type="EMBL" id="KAH9311336.1"/>
    </source>
</evidence>
<proteinExistence type="predicted"/>